<gene>
    <name evidence="2" type="ORF">GCM10009547_35910</name>
</gene>
<proteinExistence type="predicted"/>
<dbReference type="RefSeq" id="WP_344607274.1">
    <property type="nucleotide sequence ID" value="NZ_BAAAHE010000035.1"/>
</dbReference>
<evidence type="ECO:0000313" key="2">
    <source>
        <dbReference type="EMBL" id="GAA0629097.1"/>
    </source>
</evidence>
<feature type="domain" description="Putative T7SS secretion signal" evidence="1">
    <location>
        <begin position="6"/>
        <end position="177"/>
    </location>
</feature>
<reference evidence="3" key="1">
    <citation type="journal article" date="2019" name="Int. J. Syst. Evol. Microbiol.">
        <title>The Global Catalogue of Microorganisms (GCM) 10K type strain sequencing project: providing services to taxonomists for standard genome sequencing and annotation.</title>
        <authorList>
            <consortium name="The Broad Institute Genomics Platform"/>
            <consortium name="The Broad Institute Genome Sequencing Center for Infectious Disease"/>
            <person name="Wu L."/>
            <person name="Ma J."/>
        </authorList>
    </citation>
    <scope>NUCLEOTIDE SEQUENCE [LARGE SCALE GENOMIC DNA]</scope>
    <source>
        <strain evidence="3">JCM 10671</strain>
    </source>
</reference>
<keyword evidence="3" id="KW-1185">Reference proteome</keyword>
<organism evidence="2 3">
    <name type="scientific">Sporichthya brevicatena</name>
    <dbReference type="NCBI Taxonomy" id="171442"/>
    <lineage>
        <taxon>Bacteria</taxon>
        <taxon>Bacillati</taxon>
        <taxon>Actinomycetota</taxon>
        <taxon>Actinomycetes</taxon>
        <taxon>Sporichthyales</taxon>
        <taxon>Sporichthyaceae</taxon>
        <taxon>Sporichthya</taxon>
    </lineage>
</organism>
<dbReference type="EMBL" id="BAAAHE010000035">
    <property type="protein sequence ID" value="GAA0629097.1"/>
    <property type="molecule type" value="Genomic_DNA"/>
</dbReference>
<evidence type="ECO:0000313" key="3">
    <source>
        <dbReference type="Proteomes" id="UP001500957"/>
    </source>
</evidence>
<sequence>MTDFTISGDPAALRASASSLRALAIRLETTATSMRRLSTYGWEGVAADAFRDAFTPEPRRWEQAADGFRDAASALDAHAGTLEWAKTRAVACAEACRAADAVTDQARRAHEADRAFRPQPAYGRSLLEAAGAFTDPGAAARNAALEDFRAIGNEVEDSGDRAAARVRAACDAAPSKPGWFSRTVGSFFLGAGESLWDLGRMALWDLNPQTQLAWAAVRVATGQATVGEIADEFESKGEALAAIAQAAYQDPDGFALNVGKSLIDLETWQDDPARALGHLVPDAVAAVASGGAGAGAKALRSLDGIHDVAMWERPLHGLRTLRGTNALDLAGLGNLDDVSLARHLDEIGPSGQSLLLRRGEDYEMRSMAGIFEKSRETHYAAHLDSFAGTPGSVADRVVDGGPLVNYHASAAPGSGAFWTDPAEMLRMRSEQDAFDRLALRDEWDMRFEDGTWHQLSRDEITVREFAVGEEQRMQTGTVGPQDRAQPRAWEANAEAYRGAYRDDVGPTHRLDGTPIPETRPGGGVQHIAGREPGAYSAEVPTWSGPPPWVERADGDWGGFAAGAAAGVAVTSGAETISNAEQVRP</sequence>
<protein>
    <recommendedName>
        <fullName evidence="1">Putative T7SS secretion signal domain-containing protein</fullName>
    </recommendedName>
</protein>
<dbReference type="Proteomes" id="UP001500957">
    <property type="component" value="Unassembled WGS sequence"/>
</dbReference>
<accession>A0ABP3SCU6</accession>
<dbReference type="InterPro" id="IPR049082">
    <property type="entry name" value="T7SS_signal"/>
</dbReference>
<dbReference type="SUPFAM" id="SSF140453">
    <property type="entry name" value="EsxAB dimer-like"/>
    <property type="match status" value="1"/>
</dbReference>
<dbReference type="Pfam" id="PF21725">
    <property type="entry name" value="T7SS_signal"/>
    <property type="match status" value="1"/>
</dbReference>
<dbReference type="InterPro" id="IPR036689">
    <property type="entry name" value="ESAT-6-like_sf"/>
</dbReference>
<evidence type="ECO:0000259" key="1">
    <source>
        <dbReference type="Pfam" id="PF21725"/>
    </source>
</evidence>
<comment type="caution">
    <text evidence="2">The sequence shown here is derived from an EMBL/GenBank/DDBJ whole genome shotgun (WGS) entry which is preliminary data.</text>
</comment>
<name>A0ABP3SCU6_9ACTN</name>